<feature type="transmembrane region" description="Helical" evidence="7">
    <location>
        <begin position="207"/>
        <end position="227"/>
    </location>
</feature>
<proteinExistence type="inferred from homology"/>
<comment type="subcellular location">
    <subcellularLocation>
        <location evidence="1 7">Cell membrane</location>
        <topology evidence="1 7">Multi-pass membrane protein</topology>
    </subcellularLocation>
</comment>
<dbReference type="InterPro" id="IPR000515">
    <property type="entry name" value="MetI-like"/>
</dbReference>
<feature type="transmembrane region" description="Helical" evidence="7">
    <location>
        <begin position="95"/>
        <end position="113"/>
    </location>
</feature>
<dbReference type="EMBL" id="CXST01000005">
    <property type="protein sequence ID" value="CTQ47160.1"/>
    <property type="molecule type" value="Genomic_DNA"/>
</dbReference>
<dbReference type="STRING" id="187304.B0E33_16505"/>
<evidence type="ECO:0000313" key="10">
    <source>
        <dbReference type="Proteomes" id="UP000048926"/>
    </source>
</evidence>
<dbReference type="PANTHER" id="PTHR30151:SF20">
    <property type="entry name" value="ABC TRANSPORTER PERMEASE PROTEIN HI_0355-RELATED"/>
    <property type="match status" value="1"/>
</dbReference>
<feature type="transmembrane region" description="Helical" evidence="7">
    <location>
        <begin position="181"/>
        <end position="201"/>
    </location>
</feature>
<name>A0A0M6YEC8_9HYPH</name>
<dbReference type="Gene3D" id="1.10.3720.10">
    <property type="entry name" value="MetI-like"/>
    <property type="match status" value="1"/>
</dbReference>
<keyword evidence="6 7" id="KW-0472">Membrane</keyword>
<keyword evidence="3" id="KW-1003">Cell membrane</keyword>
<evidence type="ECO:0000256" key="3">
    <source>
        <dbReference type="ARBA" id="ARBA00022475"/>
    </source>
</evidence>
<dbReference type="GO" id="GO:0055085">
    <property type="term" value="P:transmembrane transport"/>
    <property type="evidence" value="ECO:0007669"/>
    <property type="project" value="InterPro"/>
</dbReference>
<dbReference type="GO" id="GO:0005886">
    <property type="term" value="C:plasma membrane"/>
    <property type="evidence" value="ECO:0007669"/>
    <property type="project" value="UniProtKB-SubCell"/>
</dbReference>
<accession>A0A0M6YEC8</accession>
<keyword evidence="5 7" id="KW-1133">Transmembrane helix</keyword>
<gene>
    <name evidence="9" type="primary">ssuC_6</name>
    <name evidence="9" type="ORF">LAL4801_05621</name>
</gene>
<protein>
    <submittedName>
        <fullName evidence="9">Putative aliphatic sulfonates transport permease protein SsuC</fullName>
    </submittedName>
</protein>
<dbReference type="PANTHER" id="PTHR30151">
    <property type="entry name" value="ALKANE SULFONATE ABC TRANSPORTER-RELATED, MEMBRANE SUBUNIT"/>
    <property type="match status" value="1"/>
</dbReference>
<dbReference type="Proteomes" id="UP000048926">
    <property type="component" value="Unassembled WGS sequence"/>
</dbReference>
<evidence type="ECO:0000313" key="9">
    <source>
        <dbReference type="EMBL" id="CTQ47160.1"/>
    </source>
</evidence>
<dbReference type="Pfam" id="PF00528">
    <property type="entry name" value="BPD_transp_1"/>
    <property type="match status" value="1"/>
</dbReference>
<evidence type="ECO:0000256" key="4">
    <source>
        <dbReference type="ARBA" id="ARBA00022692"/>
    </source>
</evidence>
<evidence type="ECO:0000256" key="1">
    <source>
        <dbReference type="ARBA" id="ARBA00004651"/>
    </source>
</evidence>
<keyword evidence="2 7" id="KW-0813">Transport</keyword>
<keyword evidence="10" id="KW-1185">Reference proteome</keyword>
<comment type="similarity">
    <text evidence="7">Belongs to the binding-protein-dependent transport system permease family.</text>
</comment>
<dbReference type="PROSITE" id="PS50928">
    <property type="entry name" value="ABC_TM1"/>
    <property type="match status" value="1"/>
</dbReference>
<evidence type="ECO:0000256" key="7">
    <source>
        <dbReference type="RuleBase" id="RU363032"/>
    </source>
</evidence>
<reference evidence="10" key="1">
    <citation type="submission" date="2015-07" db="EMBL/GenBank/DDBJ databases">
        <authorList>
            <person name="Rodrigo-Torres Lidia"/>
            <person name="Arahal R.David."/>
        </authorList>
    </citation>
    <scope>NUCLEOTIDE SEQUENCE [LARGE SCALE GENOMIC DNA]</scope>
    <source>
        <strain evidence="10">CECT 4801</strain>
    </source>
</reference>
<dbReference type="InterPro" id="IPR035906">
    <property type="entry name" value="MetI-like_sf"/>
</dbReference>
<organism evidence="9 10">
    <name type="scientific">Roseibium aggregatum</name>
    <dbReference type="NCBI Taxonomy" id="187304"/>
    <lineage>
        <taxon>Bacteria</taxon>
        <taxon>Pseudomonadati</taxon>
        <taxon>Pseudomonadota</taxon>
        <taxon>Alphaproteobacteria</taxon>
        <taxon>Hyphomicrobiales</taxon>
        <taxon>Stappiaceae</taxon>
        <taxon>Roseibium</taxon>
    </lineage>
</organism>
<evidence type="ECO:0000256" key="2">
    <source>
        <dbReference type="ARBA" id="ARBA00022448"/>
    </source>
</evidence>
<evidence type="ECO:0000256" key="5">
    <source>
        <dbReference type="ARBA" id="ARBA00022989"/>
    </source>
</evidence>
<feature type="transmembrane region" description="Helical" evidence="7">
    <location>
        <begin position="304"/>
        <end position="321"/>
    </location>
</feature>
<dbReference type="AlphaFoldDB" id="A0A0M6YEC8"/>
<sequence length="335" mass="36141">MVRGVFRLPELRWRNAEPLEPDPGHAGEGTESLAYSRISIVIFGLSEDGRSYAYLSATTAVAAHPNAGIGFHAFLLANGGGGCGMMAFVKAVARTILGLLLTVVVWAAIVHVFDTQHYILPGPDRVFTAFVKHAGFLLHHAGITAYETVLGFVLGAAAGALLSVLLWLFPIAARFAMPPILVTQALPVFAIAPILVLWLGFGLASKIVVIILVIFFTVTSTFFDGLQRLDPGLCDLARLYRLSRLKELWFFRLPSGLPAFASGLRVAAVFAPMGAIIGEWAGAKGGLAFIMLQSSNRMQADMMFAALILLAAMVLIMRFAVNHLTRLLVPWQPLT</sequence>
<keyword evidence="4 7" id="KW-0812">Transmembrane</keyword>
<dbReference type="SUPFAM" id="SSF161098">
    <property type="entry name" value="MetI-like"/>
    <property type="match status" value="1"/>
</dbReference>
<feature type="transmembrane region" description="Helical" evidence="7">
    <location>
        <begin position="149"/>
        <end position="169"/>
    </location>
</feature>
<feature type="domain" description="ABC transmembrane type-1" evidence="8">
    <location>
        <begin position="137"/>
        <end position="321"/>
    </location>
</feature>
<evidence type="ECO:0000259" key="8">
    <source>
        <dbReference type="PROSITE" id="PS50928"/>
    </source>
</evidence>
<evidence type="ECO:0000256" key="6">
    <source>
        <dbReference type="ARBA" id="ARBA00023136"/>
    </source>
</evidence>